<reference evidence="3 4" key="1">
    <citation type="submission" date="2020-07" db="EMBL/GenBank/DDBJ databases">
        <title>Bacterium isolated from marine sediment.</title>
        <authorList>
            <person name="Shang D."/>
        </authorList>
    </citation>
    <scope>NUCLEOTIDE SEQUENCE [LARGE SCALE GENOMIC DNA]</scope>
    <source>
        <strain evidence="3 4">F6074</strain>
    </source>
</reference>
<sequence length="387" mass="44824">MIRTSLTLLLLLTVNLIFSQEKNCDCISELDDMSKLIENSKSYKTQIKKRGKESDLETWKEDIKREIENDDLSDFFCVGYLQKFISFVNDRHNQVYVVPDKISLNVPTYPKAIDTTLKSKDKVSGIYYAGSDKILIQKENDSIWFGITLKSDSQEWTEGKIRMKIKKTTKELFEIFEYFQNGLLLYQKNIEILDGRIHSTFWNKENKYFFNKNHQDNFTYRSINPEFDYVGIKTLSRTNTLIEEANEFYGNTLNKLTKENLIIDLRNNGGGAENQAKPLIKSLKKNKAIKRIYVLINFKTASAAELTTLALKKDKRTILVGENSSGMLAYGYGNRSFSTNTNCSKYKVVLSTKKDKNEYSQYEYIGIPPDIKLNNSADWIDKVIQIQ</sequence>
<accession>A0A7W2R617</accession>
<dbReference type="GO" id="GO:0006508">
    <property type="term" value="P:proteolysis"/>
    <property type="evidence" value="ECO:0007669"/>
    <property type="project" value="InterPro"/>
</dbReference>
<dbReference type="Gene3D" id="3.90.226.10">
    <property type="entry name" value="2-enoyl-CoA Hydratase, Chain A, domain 1"/>
    <property type="match status" value="1"/>
</dbReference>
<dbReference type="SMART" id="SM00245">
    <property type="entry name" value="TSPc"/>
    <property type="match status" value="1"/>
</dbReference>
<comment type="caution">
    <text evidence="3">The sequence shown here is derived from an EMBL/GenBank/DDBJ whole genome shotgun (WGS) entry which is preliminary data.</text>
</comment>
<proteinExistence type="predicted"/>
<protein>
    <submittedName>
        <fullName evidence="3">Peptidase S41</fullName>
    </submittedName>
</protein>
<dbReference type="SUPFAM" id="SSF52096">
    <property type="entry name" value="ClpP/crotonase"/>
    <property type="match status" value="1"/>
</dbReference>
<evidence type="ECO:0000256" key="1">
    <source>
        <dbReference type="SAM" id="SignalP"/>
    </source>
</evidence>
<dbReference type="EMBL" id="JACGLT010000025">
    <property type="protein sequence ID" value="MBA6154735.1"/>
    <property type="molecule type" value="Genomic_DNA"/>
</dbReference>
<feature type="signal peptide" evidence="1">
    <location>
        <begin position="1"/>
        <end position="19"/>
    </location>
</feature>
<dbReference type="RefSeq" id="WP_182206993.1">
    <property type="nucleotide sequence ID" value="NZ_JACGLT010000025.1"/>
</dbReference>
<organism evidence="3 4">
    <name type="scientific">Gelidibacter maritimus</name>
    <dbReference type="NCBI Taxonomy" id="2761487"/>
    <lineage>
        <taxon>Bacteria</taxon>
        <taxon>Pseudomonadati</taxon>
        <taxon>Bacteroidota</taxon>
        <taxon>Flavobacteriia</taxon>
        <taxon>Flavobacteriales</taxon>
        <taxon>Flavobacteriaceae</taxon>
        <taxon>Gelidibacter</taxon>
    </lineage>
</organism>
<feature type="domain" description="Tail specific protease" evidence="2">
    <location>
        <begin position="187"/>
        <end position="374"/>
    </location>
</feature>
<evidence type="ECO:0000313" key="3">
    <source>
        <dbReference type="EMBL" id="MBA6154735.1"/>
    </source>
</evidence>
<evidence type="ECO:0000259" key="2">
    <source>
        <dbReference type="SMART" id="SM00245"/>
    </source>
</evidence>
<dbReference type="InterPro" id="IPR029045">
    <property type="entry name" value="ClpP/crotonase-like_dom_sf"/>
</dbReference>
<dbReference type="GO" id="GO:0008236">
    <property type="term" value="F:serine-type peptidase activity"/>
    <property type="evidence" value="ECO:0007669"/>
    <property type="project" value="InterPro"/>
</dbReference>
<dbReference type="AlphaFoldDB" id="A0A7W2R617"/>
<keyword evidence="1" id="KW-0732">Signal</keyword>
<keyword evidence="4" id="KW-1185">Reference proteome</keyword>
<name>A0A7W2R617_9FLAO</name>
<dbReference type="Pfam" id="PF03572">
    <property type="entry name" value="Peptidase_S41"/>
    <property type="match status" value="1"/>
</dbReference>
<dbReference type="InterPro" id="IPR005151">
    <property type="entry name" value="Tail-specific_protease"/>
</dbReference>
<feature type="chain" id="PRO_5031461033" evidence="1">
    <location>
        <begin position="20"/>
        <end position="387"/>
    </location>
</feature>
<dbReference type="Proteomes" id="UP000541857">
    <property type="component" value="Unassembled WGS sequence"/>
</dbReference>
<evidence type="ECO:0000313" key="4">
    <source>
        <dbReference type="Proteomes" id="UP000541857"/>
    </source>
</evidence>
<gene>
    <name evidence="3" type="ORF">H3Z82_18600</name>
</gene>